<protein>
    <submittedName>
        <fullName evidence="1">Uncharacterized protein</fullName>
    </submittedName>
</protein>
<organism evidence="1 2">
    <name type="scientific">Choristoneura fumiferana</name>
    <name type="common">Spruce budworm moth</name>
    <name type="synonym">Archips fumiferana</name>
    <dbReference type="NCBI Taxonomy" id="7141"/>
    <lineage>
        <taxon>Eukaryota</taxon>
        <taxon>Metazoa</taxon>
        <taxon>Ecdysozoa</taxon>
        <taxon>Arthropoda</taxon>
        <taxon>Hexapoda</taxon>
        <taxon>Insecta</taxon>
        <taxon>Pterygota</taxon>
        <taxon>Neoptera</taxon>
        <taxon>Endopterygota</taxon>
        <taxon>Lepidoptera</taxon>
        <taxon>Glossata</taxon>
        <taxon>Ditrysia</taxon>
        <taxon>Tortricoidea</taxon>
        <taxon>Tortricidae</taxon>
        <taxon>Tortricinae</taxon>
        <taxon>Choristoneura</taxon>
    </lineage>
</organism>
<dbReference type="Proteomes" id="UP001064048">
    <property type="component" value="Chromosome 27"/>
</dbReference>
<comment type="caution">
    <text evidence="1">The sequence shown here is derived from an EMBL/GenBank/DDBJ whole genome shotgun (WGS) entry which is preliminary data.</text>
</comment>
<evidence type="ECO:0000313" key="1">
    <source>
        <dbReference type="EMBL" id="KAI8441286.1"/>
    </source>
</evidence>
<sequence length="233" mass="26743">MALRHDANMDSNFLTADPPPIGDMDYQPRTDLASEYFNTFNQICETYRPPDSDVNLRQTSDSLRLSSEILDGVRSEFITTDFCNEKREYEVERFLNGKEEQIFQFGQPDASALLRHRARRRFNEEHGLPPAATSQESGSRRRVVWLLARRLRAVLAASERRTVARIETKGGYIAGRGREICIIVHYCRGREVGGGRPSRYRWPSVARPDRDERPATPGSGRGLYSAFLKHYME</sequence>
<proteinExistence type="predicted"/>
<dbReference type="EMBL" id="CM046127">
    <property type="protein sequence ID" value="KAI8441286.1"/>
    <property type="molecule type" value="Genomic_DNA"/>
</dbReference>
<gene>
    <name evidence="1" type="ORF">MSG28_014921</name>
</gene>
<name>A0ACC0KYV6_CHOFU</name>
<reference evidence="1 2" key="1">
    <citation type="journal article" date="2022" name="Genome Biol. Evol.">
        <title>The Spruce Budworm Genome: Reconstructing the Evolutionary History of Antifreeze Proteins.</title>
        <authorList>
            <person name="Beliveau C."/>
            <person name="Gagne P."/>
            <person name="Picq S."/>
            <person name="Vernygora O."/>
            <person name="Keeling C.I."/>
            <person name="Pinkney K."/>
            <person name="Doucet D."/>
            <person name="Wen F."/>
            <person name="Johnston J.S."/>
            <person name="Maaroufi H."/>
            <person name="Boyle B."/>
            <person name="Laroche J."/>
            <person name="Dewar K."/>
            <person name="Juretic N."/>
            <person name="Blackburn G."/>
            <person name="Nisole A."/>
            <person name="Brunet B."/>
            <person name="Brandao M."/>
            <person name="Lumley L."/>
            <person name="Duan J."/>
            <person name="Quan G."/>
            <person name="Lucarotti C.J."/>
            <person name="Roe A.D."/>
            <person name="Sperling F.A.H."/>
            <person name="Levesque R.C."/>
            <person name="Cusson M."/>
        </authorList>
    </citation>
    <scope>NUCLEOTIDE SEQUENCE [LARGE SCALE GENOMIC DNA]</scope>
    <source>
        <strain evidence="1">Glfc:IPQL:Cfum</strain>
    </source>
</reference>
<accession>A0ACC0KYV6</accession>
<keyword evidence="2" id="KW-1185">Reference proteome</keyword>
<evidence type="ECO:0000313" key="2">
    <source>
        <dbReference type="Proteomes" id="UP001064048"/>
    </source>
</evidence>